<protein>
    <submittedName>
        <fullName evidence="6">LysR family transcriptional regulator</fullName>
    </submittedName>
</protein>
<comment type="caution">
    <text evidence="6">The sequence shown here is derived from an EMBL/GenBank/DDBJ whole genome shotgun (WGS) entry which is preliminary data.</text>
</comment>
<dbReference type="Pfam" id="PF00126">
    <property type="entry name" value="HTH_1"/>
    <property type="match status" value="1"/>
</dbReference>
<dbReference type="PANTHER" id="PTHR30579:SF7">
    <property type="entry name" value="HTH-TYPE TRANSCRIPTIONAL REGULATOR LRHA-RELATED"/>
    <property type="match status" value="1"/>
</dbReference>
<dbReference type="Proteomes" id="UP000539985">
    <property type="component" value="Unassembled WGS sequence"/>
</dbReference>
<dbReference type="SUPFAM" id="SSF53850">
    <property type="entry name" value="Periplasmic binding protein-like II"/>
    <property type="match status" value="1"/>
</dbReference>
<dbReference type="Gene3D" id="1.10.10.10">
    <property type="entry name" value="Winged helix-like DNA-binding domain superfamily/Winged helix DNA-binding domain"/>
    <property type="match status" value="1"/>
</dbReference>
<evidence type="ECO:0000256" key="3">
    <source>
        <dbReference type="ARBA" id="ARBA00023125"/>
    </source>
</evidence>
<dbReference type="Pfam" id="PF03466">
    <property type="entry name" value="LysR_substrate"/>
    <property type="match status" value="1"/>
</dbReference>
<name>A0A7Y7XC54_9PSED</name>
<dbReference type="EMBL" id="JACAQB010000006">
    <property type="protein sequence ID" value="NWB96925.1"/>
    <property type="molecule type" value="Genomic_DNA"/>
</dbReference>
<reference evidence="6 7" key="1">
    <citation type="submission" date="2020-04" db="EMBL/GenBank/DDBJ databases">
        <title>Molecular characterization of pseudomonads from Agaricus bisporus reveal novel blotch 2 pathogens in Western Europe.</title>
        <authorList>
            <person name="Taparia T."/>
            <person name="Krijger M."/>
            <person name="Haynes E."/>
            <person name="Elpinstone J.G."/>
            <person name="Noble R."/>
            <person name="Van Der Wolf J."/>
        </authorList>
    </citation>
    <scope>NUCLEOTIDE SEQUENCE [LARGE SCALE GENOMIC DNA]</scope>
    <source>
        <strain evidence="6 7">H7001</strain>
    </source>
</reference>
<sequence length="292" mass="31924">MSRIRTIDLTLLRTFVGVAEAGSISAAARRLHITQGGISQQIKRLEAFFDCVLVARDVRGSRLTERGTGLLPHARRLLGLNDQLCEEMLGATTPKKVRLGVPYDMVGAHFAPVLKTYAQRHPEVEVSLVTGSSVDLMQDYAKGLVDLTINQCPARDAVGEYLAVEALVWVGGSGELFRQRPLPLCFVTPTCTFRSTAFSLLSEAGISRRVVFENASAEATLSTVRSELALTPWLRSLVPDDLHELGSESGLPLLPDFAIQLRVAEGADPAVVDMAEVIREHYLRLNRNGLPH</sequence>
<gene>
    <name evidence="6" type="ORF">HX882_13565</name>
</gene>
<dbReference type="PRINTS" id="PR00039">
    <property type="entry name" value="HTHLYSR"/>
</dbReference>
<evidence type="ECO:0000313" key="7">
    <source>
        <dbReference type="Proteomes" id="UP000539985"/>
    </source>
</evidence>
<evidence type="ECO:0000256" key="1">
    <source>
        <dbReference type="ARBA" id="ARBA00009437"/>
    </source>
</evidence>
<dbReference type="InterPro" id="IPR036388">
    <property type="entry name" value="WH-like_DNA-bd_sf"/>
</dbReference>
<comment type="similarity">
    <text evidence="1">Belongs to the LysR transcriptional regulatory family.</text>
</comment>
<dbReference type="InterPro" id="IPR050176">
    <property type="entry name" value="LTTR"/>
</dbReference>
<dbReference type="AlphaFoldDB" id="A0A7Y7XC54"/>
<dbReference type="SUPFAM" id="SSF46785">
    <property type="entry name" value="Winged helix' DNA-binding domain"/>
    <property type="match status" value="1"/>
</dbReference>
<dbReference type="PROSITE" id="PS50931">
    <property type="entry name" value="HTH_LYSR"/>
    <property type="match status" value="1"/>
</dbReference>
<keyword evidence="4" id="KW-0804">Transcription</keyword>
<dbReference type="InterPro" id="IPR000847">
    <property type="entry name" value="LysR_HTH_N"/>
</dbReference>
<keyword evidence="3" id="KW-0238">DNA-binding</keyword>
<dbReference type="GO" id="GO:0003677">
    <property type="term" value="F:DNA binding"/>
    <property type="evidence" value="ECO:0007669"/>
    <property type="project" value="UniProtKB-KW"/>
</dbReference>
<organism evidence="6 7">
    <name type="scientific">Pseudomonas gingeri</name>
    <dbReference type="NCBI Taxonomy" id="117681"/>
    <lineage>
        <taxon>Bacteria</taxon>
        <taxon>Pseudomonadati</taxon>
        <taxon>Pseudomonadota</taxon>
        <taxon>Gammaproteobacteria</taxon>
        <taxon>Pseudomonadales</taxon>
        <taxon>Pseudomonadaceae</taxon>
        <taxon>Pseudomonas</taxon>
    </lineage>
</organism>
<dbReference type="Gene3D" id="3.40.190.10">
    <property type="entry name" value="Periplasmic binding protein-like II"/>
    <property type="match status" value="2"/>
</dbReference>
<evidence type="ECO:0000256" key="4">
    <source>
        <dbReference type="ARBA" id="ARBA00023163"/>
    </source>
</evidence>
<feature type="domain" description="HTH lysR-type" evidence="5">
    <location>
        <begin position="7"/>
        <end position="64"/>
    </location>
</feature>
<evidence type="ECO:0000256" key="2">
    <source>
        <dbReference type="ARBA" id="ARBA00023015"/>
    </source>
</evidence>
<dbReference type="InterPro" id="IPR005119">
    <property type="entry name" value="LysR_subst-bd"/>
</dbReference>
<keyword evidence="2" id="KW-0805">Transcription regulation</keyword>
<dbReference type="PANTHER" id="PTHR30579">
    <property type="entry name" value="TRANSCRIPTIONAL REGULATOR"/>
    <property type="match status" value="1"/>
</dbReference>
<dbReference type="InterPro" id="IPR036390">
    <property type="entry name" value="WH_DNA-bd_sf"/>
</dbReference>
<dbReference type="FunFam" id="1.10.10.10:FF:000001">
    <property type="entry name" value="LysR family transcriptional regulator"/>
    <property type="match status" value="1"/>
</dbReference>
<accession>A0A7Y7XC54</accession>
<dbReference type="GO" id="GO:0003700">
    <property type="term" value="F:DNA-binding transcription factor activity"/>
    <property type="evidence" value="ECO:0007669"/>
    <property type="project" value="InterPro"/>
</dbReference>
<evidence type="ECO:0000313" key="6">
    <source>
        <dbReference type="EMBL" id="NWB96925.1"/>
    </source>
</evidence>
<proteinExistence type="inferred from homology"/>
<evidence type="ECO:0000259" key="5">
    <source>
        <dbReference type="PROSITE" id="PS50931"/>
    </source>
</evidence>